<dbReference type="SUPFAM" id="SSF63411">
    <property type="entry name" value="LuxS/MPP-like metallohydrolase"/>
    <property type="match status" value="1"/>
</dbReference>
<dbReference type="eggNOG" id="KOG0960">
    <property type="taxonomic scope" value="Eukaryota"/>
</dbReference>
<keyword evidence="2" id="KW-0479">Metal-binding</keyword>
<proteinExistence type="predicted"/>
<accession>B0XJK5</accession>
<evidence type="ECO:0000313" key="7">
    <source>
        <dbReference type="EMBL" id="EDS30491.1"/>
    </source>
</evidence>
<name>B0XJK5_CULQU</name>
<dbReference type="GO" id="GO:0046872">
    <property type="term" value="F:metal ion binding"/>
    <property type="evidence" value="ECO:0007669"/>
    <property type="project" value="UniProtKB-KW"/>
</dbReference>
<organism>
    <name type="scientific">Culex quinquefasciatus</name>
    <name type="common">Southern house mosquito</name>
    <name type="synonym">Culex pungens</name>
    <dbReference type="NCBI Taxonomy" id="7176"/>
    <lineage>
        <taxon>Eukaryota</taxon>
        <taxon>Metazoa</taxon>
        <taxon>Ecdysozoa</taxon>
        <taxon>Arthropoda</taxon>
        <taxon>Hexapoda</taxon>
        <taxon>Insecta</taxon>
        <taxon>Pterygota</taxon>
        <taxon>Neoptera</taxon>
        <taxon>Endopterygota</taxon>
        <taxon>Diptera</taxon>
        <taxon>Nematocera</taxon>
        <taxon>Culicoidea</taxon>
        <taxon>Culicidae</taxon>
        <taxon>Culicinae</taxon>
        <taxon>Culicini</taxon>
        <taxon>Culex</taxon>
        <taxon>Culex</taxon>
    </lineage>
</organism>
<dbReference type="Proteomes" id="UP000002320">
    <property type="component" value="Unassembled WGS sequence"/>
</dbReference>
<keyword evidence="1" id="KW-0645">Protease</keyword>
<evidence type="ECO:0000256" key="4">
    <source>
        <dbReference type="ARBA" id="ARBA00022833"/>
    </source>
</evidence>
<sequence>MPSSFHSFGSLRCLATASLRNCRRGLLLDRPDNVSLMVDNTMISACYCTQGDGLNSTSKTAEANLCHIFQLFNTCYKDNGLSRACIMHRMITDSVVDRAKNLLKTNMLLQLDSTTPICEDIGCQMLCDIRRIPLHELEKRIYNVNAKNMRDVAINRPLPGHNRLRPDREPARQHAHSHLHTLSPTVNF</sequence>
<dbReference type="InterPro" id="IPR050361">
    <property type="entry name" value="MPP/UQCRC_Complex"/>
</dbReference>
<keyword evidence="9" id="KW-1185">Reference proteome</keyword>
<dbReference type="Gene3D" id="3.30.830.10">
    <property type="entry name" value="Metalloenzyme, LuxS/M16 peptidase-like"/>
    <property type="match status" value="1"/>
</dbReference>
<dbReference type="AlphaFoldDB" id="B0XJK5"/>
<dbReference type="InterPro" id="IPR011249">
    <property type="entry name" value="Metalloenz_LuxS/M16"/>
</dbReference>
<keyword evidence="3" id="KW-0378">Hydrolase</keyword>
<evidence type="ECO:0000256" key="2">
    <source>
        <dbReference type="ARBA" id="ARBA00022723"/>
    </source>
</evidence>
<keyword evidence="5" id="KW-0482">Metalloprotease</keyword>
<dbReference type="KEGG" id="cqu:CpipJ_CPIJ019576"/>
<keyword evidence="4" id="KW-0862">Zinc</keyword>
<dbReference type="VEuPathDB" id="VectorBase:CPIJ019576"/>
<dbReference type="InParanoid" id="B0XJK5"/>
<dbReference type="STRING" id="7176.B0XJK5"/>
<evidence type="ECO:0000256" key="1">
    <source>
        <dbReference type="ARBA" id="ARBA00022670"/>
    </source>
</evidence>
<evidence type="ECO:0000256" key="3">
    <source>
        <dbReference type="ARBA" id="ARBA00022801"/>
    </source>
</evidence>
<evidence type="ECO:0000256" key="6">
    <source>
        <dbReference type="SAM" id="MobiDB-lite"/>
    </source>
</evidence>
<dbReference type="GO" id="GO:0006627">
    <property type="term" value="P:protein processing involved in protein targeting to mitochondrion"/>
    <property type="evidence" value="ECO:0007669"/>
    <property type="project" value="TreeGrafter"/>
</dbReference>
<feature type="region of interest" description="Disordered" evidence="6">
    <location>
        <begin position="156"/>
        <end position="188"/>
    </location>
</feature>
<evidence type="ECO:0000256" key="5">
    <source>
        <dbReference type="ARBA" id="ARBA00023049"/>
    </source>
</evidence>
<dbReference type="HOGENOM" id="CLU_1442418_0_0_1"/>
<dbReference type="GO" id="GO:0004222">
    <property type="term" value="F:metalloendopeptidase activity"/>
    <property type="evidence" value="ECO:0007669"/>
    <property type="project" value="TreeGrafter"/>
</dbReference>
<evidence type="ECO:0000313" key="8">
    <source>
        <dbReference type="EnsemblMetazoa" id="CPIJ019576-PA"/>
    </source>
</evidence>
<gene>
    <name evidence="8" type="primary">6053803</name>
    <name evidence="7" type="ORF">CpipJ_CPIJ019576</name>
</gene>
<protein>
    <submittedName>
        <fullName evidence="7 8">Mitochondrial-processing peptidase subunit beta</fullName>
    </submittedName>
</protein>
<reference evidence="8" key="2">
    <citation type="submission" date="2020-05" db="UniProtKB">
        <authorList>
            <consortium name="EnsemblMetazoa"/>
        </authorList>
    </citation>
    <scope>IDENTIFICATION</scope>
    <source>
        <strain evidence="8">JHB</strain>
    </source>
</reference>
<dbReference type="EnsemblMetazoa" id="CPIJ019576-RA">
    <property type="protein sequence ID" value="CPIJ019576-PA"/>
    <property type="gene ID" value="CPIJ019576"/>
</dbReference>
<reference evidence="7" key="1">
    <citation type="submission" date="2007-03" db="EMBL/GenBank/DDBJ databases">
        <title>Annotation of Culex pipiens quinquefasciatus.</title>
        <authorList>
            <consortium name="The Broad Institute Genome Sequencing Platform"/>
            <person name="Atkinson P.W."/>
            <person name="Hemingway J."/>
            <person name="Christensen B.M."/>
            <person name="Higgs S."/>
            <person name="Kodira C."/>
            <person name="Hannick L."/>
            <person name="Megy K."/>
            <person name="O'Leary S."/>
            <person name="Pearson M."/>
            <person name="Haas B.J."/>
            <person name="Mauceli E."/>
            <person name="Wortman J.R."/>
            <person name="Lee N.H."/>
            <person name="Guigo R."/>
            <person name="Stanke M."/>
            <person name="Alvarado L."/>
            <person name="Amedeo P."/>
            <person name="Antoine C.H."/>
            <person name="Arensburger P."/>
            <person name="Bidwell S.L."/>
            <person name="Crawford M."/>
            <person name="Camaro F."/>
            <person name="Devon K."/>
            <person name="Engels R."/>
            <person name="Hammond M."/>
            <person name="Howarth C."/>
            <person name="Koehrsen M."/>
            <person name="Lawson D."/>
            <person name="Montgomery P."/>
            <person name="Nene V."/>
            <person name="Nusbaum C."/>
            <person name="Puiu D."/>
            <person name="Romero-Severson J."/>
            <person name="Severson D.W."/>
            <person name="Shumway M."/>
            <person name="Sisk P."/>
            <person name="Stolte C."/>
            <person name="Zeng Q."/>
            <person name="Eisenstadt E."/>
            <person name="Fraser-Liggett C."/>
            <person name="Strausberg R."/>
            <person name="Galagan J."/>
            <person name="Birren B."/>
            <person name="Collins F.H."/>
        </authorList>
    </citation>
    <scope>NUCLEOTIDE SEQUENCE [LARGE SCALE GENOMIC DNA]</scope>
    <source>
        <strain evidence="7">JHB</strain>
    </source>
</reference>
<dbReference type="GO" id="GO:0005739">
    <property type="term" value="C:mitochondrion"/>
    <property type="evidence" value="ECO:0007669"/>
    <property type="project" value="TreeGrafter"/>
</dbReference>
<dbReference type="EMBL" id="DS233544">
    <property type="protein sequence ID" value="EDS30491.1"/>
    <property type="molecule type" value="Genomic_DNA"/>
</dbReference>
<evidence type="ECO:0000313" key="9">
    <source>
        <dbReference type="Proteomes" id="UP000002320"/>
    </source>
</evidence>
<dbReference type="PANTHER" id="PTHR11851">
    <property type="entry name" value="METALLOPROTEASE"/>
    <property type="match status" value="1"/>
</dbReference>
<dbReference type="PANTHER" id="PTHR11851:SF149">
    <property type="entry name" value="GH01077P"/>
    <property type="match status" value="1"/>
</dbReference>